<accession>A0A429X7V8</accession>
<feature type="domain" description="Glycosyltransferase 2-like" evidence="2">
    <location>
        <begin position="39"/>
        <end position="165"/>
    </location>
</feature>
<comment type="caution">
    <text evidence="3">The sequence shown here is derived from an EMBL/GenBank/DDBJ whole genome shotgun (WGS) entry which is preliminary data.</text>
</comment>
<evidence type="ECO:0000256" key="1">
    <source>
        <dbReference type="ARBA" id="ARBA00006739"/>
    </source>
</evidence>
<dbReference type="AlphaFoldDB" id="A0A429X7V8"/>
<organism evidence="3 4">
    <name type="scientific">Siminovitchia terrae</name>
    <name type="common">Bacillus terrae</name>
    <dbReference type="NCBI Taxonomy" id="1914933"/>
    <lineage>
        <taxon>Bacteria</taxon>
        <taxon>Bacillati</taxon>
        <taxon>Bacillota</taxon>
        <taxon>Bacilli</taxon>
        <taxon>Bacillales</taxon>
        <taxon>Bacillaceae</taxon>
        <taxon>Siminovitchia</taxon>
    </lineage>
</organism>
<proteinExistence type="inferred from homology"/>
<dbReference type="Gene3D" id="3.90.550.10">
    <property type="entry name" value="Spore Coat Polysaccharide Biosynthesis Protein SpsA, Chain A"/>
    <property type="match status" value="1"/>
</dbReference>
<dbReference type="InterPro" id="IPR029044">
    <property type="entry name" value="Nucleotide-diphossugar_trans"/>
</dbReference>
<dbReference type="InterPro" id="IPR001173">
    <property type="entry name" value="Glyco_trans_2-like"/>
</dbReference>
<dbReference type="CDD" id="cd00761">
    <property type="entry name" value="Glyco_tranf_GTA_type"/>
    <property type="match status" value="1"/>
</dbReference>
<dbReference type="Proteomes" id="UP000287296">
    <property type="component" value="Unassembled WGS sequence"/>
</dbReference>
<comment type="similarity">
    <text evidence="1">Belongs to the glycosyltransferase 2 family.</text>
</comment>
<evidence type="ECO:0000313" key="3">
    <source>
        <dbReference type="EMBL" id="RST59479.1"/>
    </source>
</evidence>
<sequence>MEQLIGQKAIDLLHSKSVEIVNSPVRLENKLFKKKKKITVVTAVYNGERFIRETIESVINQSIGLKHIQYFIVDDCSTDNTYEIAKNYAKKHKEICYVRLPENTGTPGTPRNIGIELAESKYITFLDADDWLDKDGLEHLYNILEETCDDYVVGKTIKVESEGTSVIGEFASVKERRSISPFEVEHFFYHMGPTARMMKLDLLKEHYIRFPEMTFAEDKLFFSDVFFNATSVSTTTRPIYFVNRTKENSGSLTRTTDVIKKREADLKVIKYIKSKSLPVNQEKVALNRIYEYDIVKTFDSQLFVKSKNKKAFFNVLEQAIETTKDLRYDFREEFKTPLYRAAADLFMENRIEDIEKLFTWYKKDKNKKYIIKDNLPYFEVPIFLDKYRYIRIPMLAKALDSYVIDKTYFQTVEVFGDHLDSINHILIRDRKRYNNDLILDFNRSGNLLTFSVDMENTINLKNSLFTIFIRYNDYSIINIKRIYKNQISYEDRKIEFYSTLANNLGLSIS</sequence>
<gene>
    <name evidence="3" type="ORF">D5F11_011645</name>
</gene>
<name>A0A429X7V8_SIMTE</name>
<reference evidence="3 4" key="1">
    <citation type="submission" date="2018-12" db="EMBL/GenBank/DDBJ databases">
        <authorList>
            <person name="Sun L."/>
            <person name="Chen Z."/>
        </authorList>
    </citation>
    <scope>NUCLEOTIDE SEQUENCE [LARGE SCALE GENOMIC DNA]</scope>
    <source>
        <strain evidence="3 4">LMG 29736</strain>
    </source>
</reference>
<evidence type="ECO:0000313" key="4">
    <source>
        <dbReference type="Proteomes" id="UP000287296"/>
    </source>
</evidence>
<evidence type="ECO:0000259" key="2">
    <source>
        <dbReference type="Pfam" id="PF00535"/>
    </source>
</evidence>
<keyword evidence="3" id="KW-0808">Transferase</keyword>
<dbReference type="PANTHER" id="PTHR22916:SF3">
    <property type="entry name" value="UDP-GLCNAC:BETAGAL BETA-1,3-N-ACETYLGLUCOSAMINYLTRANSFERASE-LIKE PROTEIN 1"/>
    <property type="match status" value="1"/>
</dbReference>
<protein>
    <submittedName>
        <fullName evidence="3">Glycosyltransferase</fullName>
    </submittedName>
</protein>
<dbReference type="EMBL" id="QYTW02000010">
    <property type="protein sequence ID" value="RST59479.1"/>
    <property type="molecule type" value="Genomic_DNA"/>
</dbReference>
<dbReference type="RefSeq" id="WP_120115528.1">
    <property type="nucleotide sequence ID" value="NZ_QYTW02000010.1"/>
</dbReference>
<dbReference type="GO" id="GO:0016758">
    <property type="term" value="F:hexosyltransferase activity"/>
    <property type="evidence" value="ECO:0007669"/>
    <property type="project" value="UniProtKB-ARBA"/>
</dbReference>
<dbReference type="OrthoDB" id="396512at2"/>
<dbReference type="Pfam" id="PF00535">
    <property type="entry name" value="Glycos_transf_2"/>
    <property type="match status" value="1"/>
</dbReference>
<dbReference type="PANTHER" id="PTHR22916">
    <property type="entry name" value="GLYCOSYLTRANSFERASE"/>
    <property type="match status" value="1"/>
</dbReference>
<dbReference type="SUPFAM" id="SSF53448">
    <property type="entry name" value="Nucleotide-diphospho-sugar transferases"/>
    <property type="match status" value="1"/>
</dbReference>